<evidence type="ECO:0000256" key="1">
    <source>
        <dbReference type="SAM" id="MobiDB-lite"/>
    </source>
</evidence>
<proteinExistence type="predicted"/>
<sequence length="215" mass="22930">MSWSFAESFVDEDDDSTNPLTPWAWAPEKCHDFQYGSASYSQAVDASKHDINKNAGVGQNQGILPASGPSLAPGVMAPQQHHTMGGQPAVGQHHSRLPVVPMNATSRPGAGGSSRYITTVARNFAVPSLEAPGLACTDPACSCGKVPWPTSGELTIPKCGIVCEVCGLYRDDFGINASNLRRHVRDHHLLASNVKVAHGQPHPARLYEAVKKAKQ</sequence>
<evidence type="ECO:0000313" key="3">
    <source>
        <dbReference type="Proteomes" id="UP000664169"/>
    </source>
</evidence>
<keyword evidence="3" id="KW-1185">Reference proteome</keyword>
<name>A0A8H3F941_9LECA</name>
<feature type="region of interest" description="Disordered" evidence="1">
    <location>
        <begin position="52"/>
        <end position="93"/>
    </location>
</feature>
<reference evidence="2" key="1">
    <citation type="submission" date="2021-03" db="EMBL/GenBank/DDBJ databases">
        <authorList>
            <person name="Tagirdzhanova G."/>
        </authorList>
    </citation>
    <scope>NUCLEOTIDE SEQUENCE</scope>
</reference>
<dbReference type="Proteomes" id="UP000664169">
    <property type="component" value="Unassembled WGS sequence"/>
</dbReference>
<organism evidence="2 3">
    <name type="scientific">Gomphillus americanus</name>
    <dbReference type="NCBI Taxonomy" id="1940652"/>
    <lineage>
        <taxon>Eukaryota</taxon>
        <taxon>Fungi</taxon>
        <taxon>Dikarya</taxon>
        <taxon>Ascomycota</taxon>
        <taxon>Pezizomycotina</taxon>
        <taxon>Lecanoromycetes</taxon>
        <taxon>OSLEUM clade</taxon>
        <taxon>Ostropomycetidae</taxon>
        <taxon>Ostropales</taxon>
        <taxon>Graphidaceae</taxon>
        <taxon>Gomphilloideae</taxon>
        <taxon>Gomphillus</taxon>
    </lineage>
</organism>
<dbReference type="AlphaFoldDB" id="A0A8H3F941"/>
<accession>A0A8H3F941</accession>
<dbReference type="EMBL" id="CAJPDQ010000012">
    <property type="protein sequence ID" value="CAF9917773.1"/>
    <property type="molecule type" value="Genomic_DNA"/>
</dbReference>
<comment type="caution">
    <text evidence="2">The sequence shown here is derived from an EMBL/GenBank/DDBJ whole genome shotgun (WGS) entry which is preliminary data.</text>
</comment>
<evidence type="ECO:0000313" key="2">
    <source>
        <dbReference type="EMBL" id="CAF9917773.1"/>
    </source>
</evidence>
<gene>
    <name evidence="2" type="ORF">GOMPHAMPRED_001374</name>
</gene>
<protein>
    <submittedName>
        <fullName evidence="2">Uncharacterized protein</fullName>
    </submittedName>
</protein>